<proteinExistence type="predicted"/>
<reference evidence="6" key="2">
    <citation type="submission" date="2020-09" db="EMBL/GenBank/DDBJ databases">
        <authorList>
            <person name="Sun Q."/>
            <person name="Zhou Y."/>
        </authorList>
    </citation>
    <scope>NUCLEOTIDE SEQUENCE</scope>
    <source>
        <strain evidence="6">CGMCC 4.7679</strain>
    </source>
</reference>
<dbReference type="GO" id="GO:0044550">
    <property type="term" value="P:secondary metabolite biosynthetic process"/>
    <property type="evidence" value="ECO:0007669"/>
    <property type="project" value="TreeGrafter"/>
</dbReference>
<dbReference type="GO" id="GO:0005737">
    <property type="term" value="C:cytoplasm"/>
    <property type="evidence" value="ECO:0007669"/>
    <property type="project" value="TreeGrafter"/>
</dbReference>
<dbReference type="SUPFAM" id="SSF47336">
    <property type="entry name" value="ACP-like"/>
    <property type="match status" value="1"/>
</dbReference>
<dbReference type="InterPro" id="IPR000873">
    <property type="entry name" value="AMP-dep_synth/lig_dom"/>
</dbReference>
<comment type="cofactor">
    <cofactor evidence="1">
        <name>pantetheine 4'-phosphate</name>
        <dbReference type="ChEBI" id="CHEBI:47942"/>
    </cofactor>
</comment>
<dbReference type="Proteomes" id="UP000658656">
    <property type="component" value="Unassembled WGS sequence"/>
</dbReference>
<accession>A0A8H9MA56</accession>
<dbReference type="PROSITE" id="PS00012">
    <property type="entry name" value="PHOSPHOPANTETHEINE"/>
    <property type="match status" value="1"/>
</dbReference>
<evidence type="ECO:0000313" key="7">
    <source>
        <dbReference type="Proteomes" id="UP000658656"/>
    </source>
</evidence>
<dbReference type="InterPro" id="IPR009081">
    <property type="entry name" value="PP-bd_ACP"/>
</dbReference>
<evidence type="ECO:0000313" key="6">
    <source>
        <dbReference type="EMBL" id="GHF54452.1"/>
    </source>
</evidence>
<dbReference type="EMBL" id="BNAV01000003">
    <property type="protein sequence ID" value="GHF54452.1"/>
    <property type="molecule type" value="Genomic_DNA"/>
</dbReference>
<dbReference type="InterPro" id="IPR025110">
    <property type="entry name" value="AMP-bd_C"/>
</dbReference>
<dbReference type="CDD" id="cd17652">
    <property type="entry name" value="A_NRPS_CmdD_like"/>
    <property type="match status" value="1"/>
</dbReference>
<evidence type="ECO:0000256" key="4">
    <source>
        <dbReference type="SAM" id="MobiDB-lite"/>
    </source>
</evidence>
<keyword evidence="7" id="KW-1185">Reference proteome</keyword>
<dbReference type="PANTHER" id="PTHR45527">
    <property type="entry name" value="NONRIBOSOMAL PEPTIDE SYNTHETASE"/>
    <property type="match status" value="1"/>
</dbReference>
<dbReference type="Pfam" id="PF00550">
    <property type="entry name" value="PP-binding"/>
    <property type="match status" value="1"/>
</dbReference>
<dbReference type="InterPro" id="IPR020845">
    <property type="entry name" value="AMP-binding_CS"/>
</dbReference>
<dbReference type="Gene3D" id="3.40.50.1820">
    <property type="entry name" value="alpha/beta hydrolase"/>
    <property type="match status" value="1"/>
</dbReference>
<dbReference type="Pfam" id="PF13193">
    <property type="entry name" value="AMP-binding_C"/>
    <property type="match status" value="1"/>
</dbReference>
<keyword evidence="2" id="KW-0596">Phosphopantetheine</keyword>
<dbReference type="InterPro" id="IPR020806">
    <property type="entry name" value="PKS_PP-bd"/>
</dbReference>
<dbReference type="NCBIfam" id="TIGR01733">
    <property type="entry name" value="AA-adenyl-dom"/>
    <property type="match status" value="1"/>
</dbReference>
<dbReference type="InterPro" id="IPR010071">
    <property type="entry name" value="AA_adenyl_dom"/>
</dbReference>
<feature type="region of interest" description="Disordered" evidence="4">
    <location>
        <begin position="487"/>
        <end position="510"/>
    </location>
</feature>
<dbReference type="GO" id="GO:0043041">
    <property type="term" value="P:amino acid activation for nonribosomal peptide biosynthetic process"/>
    <property type="evidence" value="ECO:0007669"/>
    <property type="project" value="TreeGrafter"/>
</dbReference>
<dbReference type="InterPro" id="IPR036736">
    <property type="entry name" value="ACP-like_sf"/>
</dbReference>
<dbReference type="FunFam" id="3.40.50.980:FF:000001">
    <property type="entry name" value="Non-ribosomal peptide synthetase"/>
    <property type="match status" value="1"/>
</dbReference>
<dbReference type="FunFam" id="3.40.50.12780:FF:000012">
    <property type="entry name" value="Non-ribosomal peptide synthetase"/>
    <property type="match status" value="1"/>
</dbReference>
<feature type="domain" description="Carrier" evidence="5">
    <location>
        <begin position="511"/>
        <end position="586"/>
    </location>
</feature>
<gene>
    <name evidence="6" type="ORF">GCM10017566_29940</name>
</gene>
<dbReference type="AlphaFoldDB" id="A0A8H9MA56"/>
<sequence length="587" mass="61645">MTGSIVSPGHAVPAAGTTPALFEATAAAVPDRPAVAMGTTTLTYAELNAEANRLARRLVAHGVGPERLVALVMPRSIEFVIAMLAVHKAGGAYVPVDPDYPEERRRHMLDHTAAQCLLCLPGQDVTGAPVVLSVVREAAGSEPDLDDRDRLGPLLPGHPAYVIYTSGSTGQPKGVVVTHQGIPNLAADYVRRQRLRPDSRLLAFASPSFDAAVAEFWPMWLAGGCLVLAPAPELIPGEPLARLVRQQEISHVTLPPSALAPLEEAGGLPAGLTLLVAGEACPAPVARRWAAGRIMINAYGPTEATVAVTASDPLTGEGTPPIGRPIAGVRTYVLDDRLRPVPDGEVGELYSAGPGLARGYLRGPAATAQRFLPNPFGAPGERMYRTGDRVCVRPDGQLVFAGRVDDQLKVRGHRIEPGEVESALLAVDGVAQAVVTEHENRLVAYVVGTAGARVAAEDLLPPLRERLPAYLVPDVVVGLPRLPTSPNGKVDRAALPAPEEESAGRVPAGRAPSTPTEVLLAALFAEVLGVGSVGVEDSFFEIGGHSLLATKVVGRIRDSLKIRLRVQAFFNAPTVAQLAKVLDDALT</sequence>
<dbReference type="InterPro" id="IPR029058">
    <property type="entry name" value="AB_hydrolase_fold"/>
</dbReference>
<dbReference type="Gene3D" id="3.40.50.980">
    <property type="match status" value="2"/>
</dbReference>
<dbReference type="OrthoDB" id="3243414at2"/>
<reference evidence="6" key="1">
    <citation type="journal article" date="2014" name="Int. J. Syst. Evol. Microbiol.">
        <title>Complete genome sequence of Corynebacterium casei LMG S-19264T (=DSM 44701T), isolated from a smear-ripened cheese.</title>
        <authorList>
            <consortium name="US DOE Joint Genome Institute (JGI-PGF)"/>
            <person name="Walter F."/>
            <person name="Albersmeier A."/>
            <person name="Kalinowski J."/>
            <person name="Ruckert C."/>
        </authorList>
    </citation>
    <scope>NUCLEOTIDE SEQUENCE</scope>
    <source>
        <strain evidence="6">CGMCC 4.7679</strain>
    </source>
</reference>
<dbReference type="PROSITE" id="PS00455">
    <property type="entry name" value="AMP_BINDING"/>
    <property type="match status" value="1"/>
</dbReference>
<dbReference type="Gene3D" id="3.30.300.30">
    <property type="match status" value="1"/>
</dbReference>
<evidence type="ECO:0000256" key="2">
    <source>
        <dbReference type="ARBA" id="ARBA00022450"/>
    </source>
</evidence>
<comment type="caution">
    <text evidence="6">The sequence shown here is derived from an EMBL/GenBank/DDBJ whole genome shotgun (WGS) entry which is preliminary data.</text>
</comment>
<evidence type="ECO:0000256" key="3">
    <source>
        <dbReference type="ARBA" id="ARBA00022553"/>
    </source>
</evidence>
<evidence type="ECO:0000256" key="1">
    <source>
        <dbReference type="ARBA" id="ARBA00001957"/>
    </source>
</evidence>
<dbReference type="GO" id="GO:0031177">
    <property type="term" value="F:phosphopantetheine binding"/>
    <property type="evidence" value="ECO:0007669"/>
    <property type="project" value="InterPro"/>
</dbReference>
<dbReference type="FunFam" id="1.10.1200.10:FF:000005">
    <property type="entry name" value="Nonribosomal peptide synthetase 1"/>
    <property type="match status" value="1"/>
</dbReference>
<keyword evidence="3" id="KW-0597">Phosphoprotein</keyword>
<dbReference type="PROSITE" id="PS50075">
    <property type="entry name" value="CARRIER"/>
    <property type="match status" value="1"/>
</dbReference>
<protein>
    <recommendedName>
        <fullName evidence="5">Carrier domain-containing protein</fullName>
    </recommendedName>
</protein>
<dbReference type="SUPFAM" id="SSF56801">
    <property type="entry name" value="Acetyl-CoA synthetase-like"/>
    <property type="match status" value="1"/>
</dbReference>
<name>A0A8H9MA56_9PSEU</name>
<dbReference type="FunFam" id="2.30.38.10:FF:000001">
    <property type="entry name" value="Non-ribosomal peptide synthetase PvdI"/>
    <property type="match status" value="1"/>
</dbReference>
<dbReference type="RefSeq" id="WP_145935458.1">
    <property type="nucleotide sequence ID" value="NZ_BNAV01000003.1"/>
</dbReference>
<dbReference type="Gene3D" id="2.30.38.10">
    <property type="entry name" value="Luciferase, Domain 3"/>
    <property type="match status" value="1"/>
</dbReference>
<dbReference type="Pfam" id="PF00501">
    <property type="entry name" value="AMP-binding"/>
    <property type="match status" value="1"/>
</dbReference>
<dbReference type="InterPro" id="IPR045851">
    <property type="entry name" value="AMP-bd_C_sf"/>
</dbReference>
<organism evidence="6 7">
    <name type="scientific">Amycolatopsis bartoniae</name>
    <dbReference type="NCBI Taxonomy" id="941986"/>
    <lineage>
        <taxon>Bacteria</taxon>
        <taxon>Bacillati</taxon>
        <taxon>Actinomycetota</taxon>
        <taxon>Actinomycetes</taxon>
        <taxon>Pseudonocardiales</taxon>
        <taxon>Pseudonocardiaceae</taxon>
        <taxon>Amycolatopsis</taxon>
    </lineage>
</organism>
<dbReference type="PANTHER" id="PTHR45527:SF1">
    <property type="entry name" value="FATTY ACID SYNTHASE"/>
    <property type="match status" value="1"/>
</dbReference>
<dbReference type="SMART" id="SM00823">
    <property type="entry name" value="PKS_PP"/>
    <property type="match status" value="1"/>
</dbReference>
<evidence type="ECO:0000259" key="5">
    <source>
        <dbReference type="PROSITE" id="PS50075"/>
    </source>
</evidence>
<dbReference type="InterPro" id="IPR006162">
    <property type="entry name" value="Ppantetheine_attach_site"/>
</dbReference>